<dbReference type="Proteomes" id="UP000018837">
    <property type="component" value="Unassembled WGS sequence"/>
</dbReference>
<evidence type="ECO:0000313" key="10">
    <source>
        <dbReference type="Proteomes" id="UP000018837"/>
    </source>
</evidence>
<evidence type="ECO:0000256" key="5">
    <source>
        <dbReference type="ARBA" id="ARBA00023204"/>
    </source>
</evidence>
<evidence type="ECO:0000256" key="2">
    <source>
        <dbReference type="ARBA" id="ARBA00021310"/>
    </source>
</evidence>
<evidence type="ECO:0000256" key="1">
    <source>
        <dbReference type="ARBA" id="ARBA00007452"/>
    </source>
</evidence>
<dbReference type="EMBL" id="AYUF01000468">
    <property type="protein sequence ID" value="ETK01662.1"/>
    <property type="molecule type" value="Genomic_DNA"/>
</dbReference>
<dbReference type="Pfam" id="PF11967">
    <property type="entry name" value="RecO_N"/>
    <property type="match status" value="1"/>
</dbReference>
<keyword evidence="3 7" id="KW-0227">DNA damage</keyword>
<accession>W2C5A8</accession>
<proteinExistence type="inferred from homology"/>
<dbReference type="NCBIfam" id="TIGR00613">
    <property type="entry name" value="reco"/>
    <property type="match status" value="1"/>
</dbReference>
<dbReference type="GO" id="GO:0006302">
    <property type="term" value="P:double-strand break repair"/>
    <property type="evidence" value="ECO:0007669"/>
    <property type="project" value="TreeGrafter"/>
</dbReference>
<comment type="similarity">
    <text evidence="1 7">Belongs to the RecO family.</text>
</comment>
<reference evidence="9 10" key="1">
    <citation type="submission" date="2013-11" db="EMBL/GenBank/DDBJ databases">
        <title>Single cell genomics of uncultured Tannerella BU063 (oral taxon 286).</title>
        <authorList>
            <person name="Beall C.J."/>
            <person name="Campbell A.G."/>
            <person name="Griffen A.L."/>
            <person name="Podar M."/>
            <person name="Leys E.J."/>
        </authorList>
    </citation>
    <scope>NUCLEOTIDE SEQUENCE [LARGE SCALE GENOMIC DNA]</scope>
    <source>
        <strain evidence="9">Cell 2</strain>
    </source>
</reference>
<evidence type="ECO:0000256" key="7">
    <source>
        <dbReference type="HAMAP-Rule" id="MF_00201"/>
    </source>
</evidence>
<dbReference type="InterPro" id="IPR022572">
    <property type="entry name" value="DNA_rep/recomb_RecO_N"/>
</dbReference>
<dbReference type="InterPro" id="IPR037278">
    <property type="entry name" value="ARFGAP/RecO"/>
</dbReference>
<dbReference type="AlphaFoldDB" id="W2C5A8"/>
<gene>
    <name evidence="7" type="primary">recO</name>
    <name evidence="9" type="ORF">N425_08485</name>
</gene>
<dbReference type="Gene3D" id="2.40.50.140">
    <property type="entry name" value="Nucleic acid-binding proteins"/>
    <property type="match status" value="1"/>
</dbReference>
<dbReference type="Gene3D" id="1.20.1440.120">
    <property type="entry name" value="Recombination protein O, C-terminal domain"/>
    <property type="match status" value="1"/>
</dbReference>
<evidence type="ECO:0000256" key="6">
    <source>
        <dbReference type="ARBA" id="ARBA00033409"/>
    </source>
</evidence>
<comment type="function">
    <text evidence="7">Involved in DNA repair and RecF pathway recombination.</text>
</comment>
<keyword evidence="4 7" id="KW-0233">DNA recombination</keyword>
<evidence type="ECO:0000256" key="4">
    <source>
        <dbReference type="ARBA" id="ARBA00023172"/>
    </source>
</evidence>
<evidence type="ECO:0000256" key="3">
    <source>
        <dbReference type="ARBA" id="ARBA00022763"/>
    </source>
</evidence>
<sequence length="241" mass="27640">MLHKTRGIVLHTIPYGDKYLIVAIYTELFGRVGYLTTPARRGKGGVAQALLMPLSLLELEVEHRNDRDLQRIREARSLSLPTALQTHPVKNAEALFLAEILYRVIREKESDPPLFHFLFDAVRHLETADAGIANFHLTFLFRLAVYLGIRPNSETYVEGRYFDLLEGIFTEEVPLHGRYLNADDSRVMARLTKMTFANMSLFAFSHTERSAILGHVLDFYRLHLPGFPELKSLEVLRALFE</sequence>
<dbReference type="InterPro" id="IPR012340">
    <property type="entry name" value="NA-bd_OB-fold"/>
</dbReference>
<dbReference type="GO" id="GO:0006310">
    <property type="term" value="P:DNA recombination"/>
    <property type="evidence" value="ECO:0007669"/>
    <property type="project" value="UniProtKB-UniRule"/>
</dbReference>
<name>W2C5A8_9BACT</name>
<dbReference type="SUPFAM" id="SSF50249">
    <property type="entry name" value="Nucleic acid-binding proteins"/>
    <property type="match status" value="1"/>
</dbReference>
<dbReference type="InterPro" id="IPR042242">
    <property type="entry name" value="RecO_C"/>
</dbReference>
<protein>
    <recommendedName>
        <fullName evidence="2 7">DNA repair protein RecO</fullName>
    </recommendedName>
    <alternativeName>
        <fullName evidence="6 7">Recombination protein O</fullName>
    </alternativeName>
</protein>
<organism evidence="9 10">
    <name type="scientific">Tannerella sp. oral taxon BU063 isolate Cell 2</name>
    <dbReference type="NCBI Taxonomy" id="1411148"/>
    <lineage>
        <taxon>Bacteria</taxon>
        <taxon>Pseudomonadati</taxon>
        <taxon>Bacteroidota</taxon>
        <taxon>Bacteroidia</taxon>
        <taxon>Bacteroidales</taxon>
        <taxon>Tannerellaceae</taxon>
        <taxon>Tannerella</taxon>
    </lineage>
</organism>
<dbReference type="PATRIC" id="fig|1411148.3.peg.1321"/>
<keyword evidence="5 7" id="KW-0234">DNA repair</keyword>
<dbReference type="InterPro" id="IPR003717">
    <property type="entry name" value="RecO"/>
</dbReference>
<feature type="domain" description="DNA replication/recombination mediator RecO N-terminal" evidence="8">
    <location>
        <begin position="1"/>
        <end position="78"/>
    </location>
</feature>
<dbReference type="PANTHER" id="PTHR33991">
    <property type="entry name" value="DNA REPAIR PROTEIN RECO"/>
    <property type="match status" value="1"/>
</dbReference>
<dbReference type="SUPFAM" id="SSF57863">
    <property type="entry name" value="ArfGap/RecO-like zinc finger"/>
    <property type="match status" value="1"/>
</dbReference>
<comment type="caution">
    <text evidence="9">The sequence shown here is derived from an EMBL/GenBank/DDBJ whole genome shotgun (WGS) entry which is preliminary data.</text>
</comment>
<dbReference type="Pfam" id="PF02565">
    <property type="entry name" value="RecO_C"/>
    <property type="match status" value="1"/>
</dbReference>
<dbReference type="PANTHER" id="PTHR33991:SF1">
    <property type="entry name" value="DNA REPAIR PROTEIN RECO"/>
    <property type="match status" value="1"/>
</dbReference>
<dbReference type="GO" id="GO:0043590">
    <property type="term" value="C:bacterial nucleoid"/>
    <property type="evidence" value="ECO:0007669"/>
    <property type="project" value="TreeGrafter"/>
</dbReference>
<evidence type="ECO:0000313" key="9">
    <source>
        <dbReference type="EMBL" id="ETK01662.1"/>
    </source>
</evidence>
<evidence type="ECO:0000259" key="8">
    <source>
        <dbReference type="Pfam" id="PF11967"/>
    </source>
</evidence>
<dbReference type="HAMAP" id="MF_00201">
    <property type="entry name" value="RecO"/>
    <property type="match status" value="1"/>
</dbReference>